<sequence>MDYFINQIIHFDSINGLLKLIDNDNSTIQLSRPGSRLLTELITHCGKTMTREELLRLVWEEHGLRPSGSNLSNHISLLRKTFSQLGMTENIIITIPKKGFRLDAETTFTRSDHHSDNDSITKMTNPNEISPSIVSESNKCALKPKIKKMRLVSAIVISLVFISLILIRYSFNSGKADFIKIGTCQILDLAGDKNKNRVEKLKILELLINKNKIDCKKSKSTIYFRFNNFFPKKEYEQSAIFLAQCHQNRKNRLTYCESYLSATIKKP</sequence>
<dbReference type="SUPFAM" id="SSF46894">
    <property type="entry name" value="C-terminal effector domain of the bipartite response regulators"/>
    <property type="match status" value="1"/>
</dbReference>
<feature type="DNA-binding region" description="OmpR/PhoB-type" evidence="2">
    <location>
        <begin position="3"/>
        <end position="104"/>
    </location>
</feature>
<dbReference type="RefSeq" id="WP_133844736.1">
    <property type="nucleotide sequence ID" value="NZ_AP024329.1"/>
</dbReference>
<dbReference type="Proteomes" id="UP000677515">
    <property type="component" value="Chromosome"/>
</dbReference>
<evidence type="ECO:0000313" key="5">
    <source>
        <dbReference type="EMBL" id="BCQ32697.1"/>
    </source>
</evidence>
<keyword evidence="6" id="KW-1185">Reference proteome</keyword>
<evidence type="ECO:0000313" key="6">
    <source>
        <dbReference type="Proteomes" id="UP000677515"/>
    </source>
</evidence>
<dbReference type="InterPro" id="IPR016032">
    <property type="entry name" value="Sig_transdc_resp-reg_C-effctor"/>
</dbReference>
<accession>A0ABM7MUB4</accession>
<evidence type="ECO:0000256" key="1">
    <source>
        <dbReference type="ARBA" id="ARBA00023125"/>
    </source>
</evidence>
<keyword evidence="1 2" id="KW-0238">DNA-binding</keyword>
<reference evidence="5 6" key="1">
    <citation type="submission" date="2021-01" db="EMBL/GenBank/DDBJ databases">
        <title>Complete genome sequence of Erwinia rhapontici MAFF 311153.</title>
        <authorList>
            <person name="Morohoshi T."/>
            <person name="Someya N."/>
        </authorList>
    </citation>
    <scope>NUCLEOTIDE SEQUENCE [LARGE SCALE GENOMIC DNA]</scope>
    <source>
        <strain evidence="5 6">MAFF 311153</strain>
    </source>
</reference>
<dbReference type="InterPro" id="IPR036388">
    <property type="entry name" value="WH-like_DNA-bd_sf"/>
</dbReference>
<keyword evidence="3" id="KW-0472">Membrane</keyword>
<gene>
    <name evidence="5" type="ORF">ERHA53_00400</name>
</gene>
<feature type="transmembrane region" description="Helical" evidence="3">
    <location>
        <begin position="151"/>
        <end position="171"/>
    </location>
</feature>
<keyword evidence="3" id="KW-1133">Transmembrane helix</keyword>
<dbReference type="EMBL" id="AP024329">
    <property type="protein sequence ID" value="BCQ32697.1"/>
    <property type="molecule type" value="Genomic_DNA"/>
</dbReference>
<keyword evidence="3" id="KW-0812">Transmembrane</keyword>
<dbReference type="CDD" id="cd00383">
    <property type="entry name" value="trans_reg_C"/>
    <property type="match status" value="1"/>
</dbReference>
<dbReference type="PROSITE" id="PS51755">
    <property type="entry name" value="OMPR_PHOB"/>
    <property type="match status" value="1"/>
</dbReference>
<dbReference type="SMART" id="SM00862">
    <property type="entry name" value="Trans_reg_C"/>
    <property type="match status" value="1"/>
</dbReference>
<dbReference type="InterPro" id="IPR001867">
    <property type="entry name" value="OmpR/PhoB-type_DNA-bd"/>
</dbReference>
<evidence type="ECO:0000256" key="3">
    <source>
        <dbReference type="SAM" id="Phobius"/>
    </source>
</evidence>
<evidence type="ECO:0000259" key="4">
    <source>
        <dbReference type="PROSITE" id="PS51755"/>
    </source>
</evidence>
<name>A0ABM7MUB4_ERWRD</name>
<protein>
    <submittedName>
        <fullName evidence="5">Transcriptional regulator</fullName>
    </submittedName>
</protein>
<feature type="domain" description="OmpR/PhoB-type" evidence="4">
    <location>
        <begin position="3"/>
        <end position="104"/>
    </location>
</feature>
<proteinExistence type="predicted"/>
<dbReference type="Pfam" id="PF00486">
    <property type="entry name" value="Trans_reg_C"/>
    <property type="match status" value="1"/>
</dbReference>
<evidence type="ECO:0000256" key="2">
    <source>
        <dbReference type="PROSITE-ProRule" id="PRU01091"/>
    </source>
</evidence>
<organism evidence="5 6">
    <name type="scientific">Erwinia rhapontici</name>
    <name type="common">Pectobacterium rhapontici</name>
    <dbReference type="NCBI Taxonomy" id="55212"/>
    <lineage>
        <taxon>Bacteria</taxon>
        <taxon>Pseudomonadati</taxon>
        <taxon>Pseudomonadota</taxon>
        <taxon>Gammaproteobacteria</taxon>
        <taxon>Enterobacterales</taxon>
        <taxon>Erwiniaceae</taxon>
        <taxon>Erwinia</taxon>
    </lineage>
</organism>
<dbReference type="Gene3D" id="1.10.10.10">
    <property type="entry name" value="Winged helix-like DNA-binding domain superfamily/Winged helix DNA-binding domain"/>
    <property type="match status" value="1"/>
</dbReference>